<protein>
    <submittedName>
        <fullName evidence="9">Addiction module toxin, HicA family</fullName>
    </submittedName>
</protein>
<accession>A0A7Y0Y4K8</accession>
<gene>
    <name evidence="8" type="ORF">FYZ43_07530</name>
    <name evidence="10" type="ORF">HHJ74_03705</name>
    <name evidence="9" type="ORF">HHJ78_08330</name>
</gene>
<proteinExistence type="inferred from homology"/>
<dbReference type="AlphaFoldDB" id="A0A7Y0Y4K8"/>
<dbReference type="Proteomes" id="UP000578252">
    <property type="component" value="Unassembled WGS sequence"/>
</dbReference>
<reference evidence="8 13" key="1">
    <citation type="submission" date="2019-08" db="EMBL/GenBank/DDBJ databases">
        <title>Comparison of rpoB and gyrB Sequences from Mobiluncus Species and Development of a Multiplex PCR Method for Clinical Detection of Mobiluncus curtisii and Mobiluncus mulieris.</title>
        <authorList>
            <person name="Yang L."/>
            <person name="Shen Y."/>
            <person name="Xu G."/>
            <person name="Shu L.-B."/>
            <person name="Hu J."/>
            <person name="Zhang R."/>
            <person name="Wang Y."/>
            <person name="Zhou H.-W."/>
            <person name="Zhang X."/>
        </authorList>
    </citation>
    <scope>NUCLEOTIDE SEQUENCE [LARGE SCALE GENOMIC DNA]</scope>
    <source>
        <strain evidence="8 13">M26</strain>
    </source>
</reference>
<dbReference type="SUPFAM" id="SSF54786">
    <property type="entry name" value="YcfA/nrd intein domain"/>
    <property type="match status" value="1"/>
</dbReference>
<evidence type="ECO:0000256" key="3">
    <source>
        <dbReference type="ARBA" id="ARBA00022722"/>
    </source>
</evidence>
<dbReference type="Pfam" id="PF07927">
    <property type="entry name" value="HicA_toxin"/>
    <property type="match status" value="1"/>
</dbReference>
<comment type="caution">
    <text evidence="9">The sequence shown here is derived from an EMBL/GenBank/DDBJ whole genome shotgun (WGS) entry which is preliminary data.</text>
</comment>
<keyword evidence="5" id="KW-0378">Hydrolase</keyword>
<keyword evidence="7" id="KW-0346">Stress response</keyword>
<dbReference type="Gene3D" id="3.30.920.30">
    <property type="entry name" value="Hypothetical protein"/>
    <property type="match status" value="1"/>
</dbReference>
<evidence type="ECO:0000256" key="5">
    <source>
        <dbReference type="ARBA" id="ARBA00022801"/>
    </source>
</evidence>
<sequence>MKRRKLLGDITRHAKSINAQLTLKEGGAHTIVRLGDRQTVVPHHTEINEITARQIMKQLGMK</sequence>
<dbReference type="Proteomes" id="UP000582487">
    <property type="component" value="Unassembled WGS sequence"/>
</dbReference>
<evidence type="ECO:0000313" key="12">
    <source>
        <dbReference type="Proteomes" id="UP000582487"/>
    </source>
</evidence>
<evidence type="ECO:0000256" key="7">
    <source>
        <dbReference type="ARBA" id="ARBA00023016"/>
    </source>
</evidence>
<dbReference type="InterPro" id="IPR012933">
    <property type="entry name" value="HicA_mRNA_interferase"/>
</dbReference>
<dbReference type="GO" id="GO:0003729">
    <property type="term" value="F:mRNA binding"/>
    <property type="evidence" value="ECO:0007669"/>
    <property type="project" value="InterPro"/>
</dbReference>
<dbReference type="EMBL" id="VSZY01000012">
    <property type="protein sequence ID" value="MCU9969244.1"/>
    <property type="molecule type" value="Genomic_DNA"/>
</dbReference>
<evidence type="ECO:0000256" key="6">
    <source>
        <dbReference type="ARBA" id="ARBA00022884"/>
    </source>
</evidence>
<keyword evidence="3" id="KW-0540">Nuclease</keyword>
<reference evidence="11 12" key="2">
    <citation type="submission" date="2020-04" db="EMBL/GenBank/DDBJ databases">
        <title>Antimicrobial susceptibility and clonality of vaginal-derived multi-drug resistant Mobiluncus isolates in China.</title>
        <authorList>
            <person name="Zhang X."/>
        </authorList>
    </citation>
    <scope>NUCLEOTIDE SEQUENCE [LARGE SCALE GENOMIC DNA]</scope>
    <source>
        <strain evidence="9 11">13</strain>
        <strain evidence="10 12">7</strain>
    </source>
</reference>
<dbReference type="EMBL" id="JABCUR010000007">
    <property type="protein sequence ID" value="NMW65523.1"/>
    <property type="molecule type" value="Genomic_DNA"/>
</dbReference>
<evidence type="ECO:0000313" key="8">
    <source>
        <dbReference type="EMBL" id="MCU9969244.1"/>
    </source>
</evidence>
<dbReference type="Proteomes" id="UP001209486">
    <property type="component" value="Unassembled WGS sequence"/>
</dbReference>
<dbReference type="GeneID" id="61168326"/>
<dbReference type="RefSeq" id="WP_004011958.1">
    <property type="nucleotide sequence ID" value="NZ_CAMPNB010000004.1"/>
</dbReference>
<evidence type="ECO:0000313" key="10">
    <source>
        <dbReference type="EMBL" id="NMW92812.1"/>
    </source>
</evidence>
<evidence type="ECO:0000256" key="1">
    <source>
        <dbReference type="ARBA" id="ARBA00006620"/>
    </source>
</evidence>
<dbReference type="GO" id="GO:0016787">
    <property type="term" value="F:hydrolase activity"/>
    <property type="evidence" value="ECO:0007669"/>
    <property type="project" value="UniProtKB-KW"/>
</dbReference>
<evidence type="ECO:0000313" key="11">
    <source>
        <dbReference type="Proteomes" id="UP000578252"/>
    </source>
</evidence>
<dbReference type="GO" id="GO:0004519">
    <property type="term" value="F:endonuclease activity"/>
    <property type="evidence" value="ECO:0007669"/>
    <property type="project" value="UniProtKB-KW"/>
</dbReference>
<keyword evidence="4" id="KW-0255">Endonuclease</keyword>
<evidence type="ECO:0000256" key="2">
    <source>
        <dbReference type="ARBA" id="ARBA00022649"/>
    </source>
</evidence>
<evidence type="ECO:0000313" key="9">
    <source>
        <dbReference type="EMBL" id="NMW65523.1"/>
    </source>
</evidence>
<keyword evidence="6" id="KW-0694">RNA-binding</keyword>
<dbReference type="EMBL" id="JABCUV010000003">
    <property type="protein sequence ID" value="NMW92812.1"/>
    <property type="molecule type" value="Genomic_DNA"/>
</dbReference>
<organism evidence="9 11">
    <name type="scientific">Mobiluncus mulieris</name>
    <dbReference type="NCBI Taxonomy" id="2052"/>
    <lineage>
        <taxon>Bacteria</taxon>
        <taxon>Bacillati</taxon>
        <taxon>Actinomycetota</taxon>
        <taxon>Actinomycetes</taxon>
        <taxon>Actinomycetales</taxon>
        <taxon>Actinomycetaceae</taxon>
        <taxon>Mobiluncus</taxon>
    </lineage>
</organism>
<name>A0A7Y0Y4K8_9ACTO</name>
<evidence type="ECO:0000256" key="4">
    <source>
        <dbReference type="ARBA" id="ARBA00022759"/>
    </source>
</evidence>
<keyword evidence="2" id="KW-1277">Toxin-antitoxin system</keyword>
<comment type="similarity">
    <text evidence="1">Belongs to the HicA mRNA interferase family.</text>
</comment>
<evidence type="ECO:0000313" key="13">
    <source>
        <dbReference type="Proteomes" id="UP001209486"/>
    </source>
</evidence>
<dbReference type="OrthoDB" id="9799039at2"/>
<dbReference type="InterPro" id="IPR038570">
    <property type="entry name" value="HicA_sf"/>
</dbReference>